<comment type="caution">
    <text evidence="1">The sequence shown here is derived from an EMBL/GenBank/DDBJ whole genome shotgun (WGS) entry which is preliminary data.</text>
</comment>
<dbReference type="EMBL" id="JANBTX010000543">
    <property type="protein sequence ID" value="KAJ2681820.1"/>
    <property type="molecule type" value="Genomic_DNA"/>
</dbReference>
<dbReference type="Proteomes" id="UP001151516">
    <property type="component" value="Unassembled WGS sequence"/>
</dbReference>
<name>A0A9W8GG13_9FUNG</name>
<organism evidence="1 2">
    <name type="scientific">Coemansia spiralis</name>
    <dbReference type="NCBI Taxonomy" id="417178"/>
    <lineage>
        <taxon>Eukaryota</taxon>
        <taxon>Fungi</taxon>
        <taxon>Fungi incertae sedis</taxon>
        <taxon>Zoopagomycota</taxon>
        <taxon>Kickxellomycotina</taxon>
        <taxon>Kickxellomycetes</taxon>
        <taxon>Kickxellales</taxon>
        <taxon>Kickxellaceae</taxon>
        <taxon>Coemansia</taxon>
    </lineage>
</organism>
<accession>A0A9W8GG13</accession>
<evidence type="ECO:0000313" key="1">
    <source>
        <dbReference type="EMBL" id="KAJ2681820.1"/>
    </source>
</evidence>
<dbReference type="AlphaFoldDB" id="A0A9W8GG13"/>
<evidence type="ECO:0000313" key="2">
    <source>
        <dbReference type="Proteomes" id="UP001151516"/>
    </source>
</evidence>
<proteinExistence type="predicted"/>
<protein>
    <submittedName>
        <fullName evidence="1">Uncharacterized protein</fullName>
    </submittedName>
</protein>
<reference evidence="1" key="1">
    <citation type="submission" date="2022-07" db="EMBL/GenBank/DDBJ databases">
        <title>Phylogenomic reconstructions and comparative analyses of Kickxellomycotina fungi.</title>
        <authorList>
            <person name="Reynolds N.K."/>
            <person name="Stajich J.E."/>
            <person name="Barry K."/>
            <person name="Grigoriev I.V."/>
            <person name="Crous P."/>
            <person name="Smith M.E."/>
        </authorList>
    </citation>
    <scope>NUCLEOTIDE SEQUENCE</scope>
    <source>
        <strain evidence="1">CBS 109367</strain>
    </source>
</reference>
<keyword evidence="2" id="KW-1185">Reference proteome</keyword>
<gene>
    <name evidence="1" type="ORF">IWW39_006226</name>
</gene>
<sequence length="88" mass="10277">MVNVEYTFDKVTTTKVTVDMADHEYNILGLRSAFNEIMFKNKNMRNVSIIRVTASPDSEEDLDFDDEVNEDMIYYIFLKKGTNKVLQL</sequence>
<dbReference type="OrthoDB" id="10480546at2759"/>